<reference evidence="1" key="1">
    <citation type="submission" date="2020-10" db="EMBL/GenBank/DDBJ databases">
        <authorList>
            <person name="Gilroy R."/>
        </authorList>
    </citation>
    <scope>NUCLEOTIDE SEQUENCE</scope>
    <source>
        <strain evidence="1">ChiBcec16-1751</strain>
    </source>
</reference>
<dbReference type="AlphaFoldDB" id="A0A9D1F8W1"/>
<evidence type="ECO:0000313" key="2">
    <source>
        <dbReference type="Proteomes" id="UP000886741"/>
    </source>
</evidence>
<comment type="caution">
    <text evidence="1">The sequence shown here is derived from an EMBL/GenBank/DDBJ whole genome shotgun (WGS) entry which is preliminary data.</text>
</comment>
<evidence type="ECO:0000313" key="1">
    <source>
        <dbReference type="EMBL" id="HIS64632.1"/>
    </source>
</evidence>
<accession>A0A9D1F8W1</accession>
<reference evidence="1" key="2">
    <citation type="journal article" date="2021" name="PeerJ">
        <title>Extensive microbial diversity within the chicken gut microbiome revealed by metagenomics and culture.</title>
        <authorList>
            <person name="Gilroy R."/>
            <person name="Ravi A."/>
            <person name="Getino M."/>
            <person name="Pursley I."/>
            <person name="Horton D.L."/>
            <person name="Alikhan N.F."/>
            <person name="Baker D."/>
            <person name="Gharbi K."/>
            <person name="Hall N."/>
            <person name="Watson M."/>
            <person name="Adriaenssens E.M."/>
            <person name="Foster-Nyarko E."/>
            <person name="Jarju S."/>
            <person name="Secka A."/>
            <person name="Antonio M."/>
            <person name="Oren A."/>
            <person name="Chaudhuri R.R."/>
            <person name="La Ragione R."/>
            <person name="Hildebrand F."/>
            <person name="Pallen M.J."/>
        </authorList>
    </citation>
    <scope>NUCLEOTIDE SEQUENCE</scope>
    <source>
        <strain evidence="1">ChiBcec16-1751</strain>
    </source>
</reference>
<dbReference type="EMBL" id="DVJJ01000073">
    <property type="protein sequence ID" value="HIS64632.1"/>
    <property type="molecule type" value="Genomic_DNA"/>
</dbReference>
<sequence>MKHPVLDPRDLDAIRAQVAALARSYTPEWRYEHTEDDPGAALAELFGTMFYQTVDRFNALPEKLYTEFLNQIGFREPGPVAARGELVFTPHDTVEEPVPVRSGTQVFTADATGEHIVYETQRSIQATPAKLLDIYYADSQSDHLQRLDLRRPQRFFSPDGEELQRHAFSIGEDRVLRLQGPGVVTMEFRQAARHLEEETTRLLTGDDLQWQYRHDGEWLPFDQVRAENGRIFLEKRNSLHLEPDESGHICVRCTGGAPLTLRLEQAALTSAPLEPCRAQNLFAGDVPILPEEGGYCFGRRPTPYSLFYLRSDEVLSKAGAQAWLRLEITPIVFDPPDRGAAYQFNQAIIDKRSAVAIQPDDVRISGVVWEYFNGLGWRQLEVTGSRNPFSCLQEGNLELRFQVPEDLQPTDVNADTGWYLRARVTEIDNLYSGYQRWIVPFVQGVQLQWQYEHPVPAAWLSSDNNGLRRELREAHTYDNLDFPLLEPLEEGLPAMYLRFDRSPHAIPLSLYFQVEGRAAMEEQLQWEWWNGKCFETVRIVDTTERLLHSGEMFLFLPDPLPERELFGETGCWLRLSRTGRQEGPAPTVAAVVPNVVPAVQCRQEPEQRFDTGVYEAGKAVQLLSKPVQNCTVWVDELRGLSAAEAEALSRAEPDRVRLEREDHVLRHCWIRWEPVDDLALAGPGDRVYTLEPYEGVIRFGDGRRGRVPPAGDHNIFVTYASGGGTRGNVPADTVRALLGGLPRISSVRNLTAMSGGTGRLSLEEIEARGSRHLRTRGRAAAGRDFEDLVRQAFPQVRHIRCFSGRDPQGQPKPGHVTVVLAGYGSGGEGAEALCRQVYDYLSKRCSCCLVAEGRLHVHPATVLTVNTRISVETEQPELAADTQQEIVRRVTRLIEETWHARPIGEQIRMDELFNTVRETPNVRLTLRILAEGAYHQEGQSRLAPLERDGDFPYAVVESGTHLVRVQ</sequence>
<proteinExistence type="predicted"/>
<organism evidence="1 2">
    <name type="scientific">Candidatus Avoscillospira avistercoris</name>
    <dbReference type="NCBI Taxonomy" id="2840707"/>
    <lineage>
        <taxon>Bacteria</taxon>
        <taxon>Bacillati</taxon>
        <taxon>Bacillota</taxon>
        <taxon>Clostridia</taxon>
        <taxon>Eubacteriales</taxon>
        <taxon>Oscillospiraceae</taxon>
        <taxon>Oscillospiraceae incertae sedis</taxon>
        <taxon>Candidatus Avoscillospira</taxon>
    </lineage>
</organism>
<name>A0A9D1F8W1_9FIRM</name>
<protein>
    <submittedName>
        <fullName evidence="1">Baseplate J/gp47 family protein</fullName>
    </submittedName>
</protein>
<gene>
    <name evidence="1" type="ORF">IAA83_04585</name>
</gene>
<dbReference type="Proteomes" id="UP000886741">
    <property type="component" value="Unassembled WGS sequence"/>
</dbReference>